<gene>
    <name evidence="1" type="ORF">FB476_0364</name>
</gene>
<evidence type="ECO:0000313" key="1">
    <source>
        <dbReference type="EMBL" id="TQM95520.1"/>
    </source>
</evidence>
<protein>
    <submittedName>
        <fullName evidence="1">Uncharacterized protein</fullName>
    </submittedName>
</protein>
<dbReference type="Proteomes" id="UP000315133">
    <property type="component" value="Unassembled WGS sequence"/>
</dbReference>
<dbReference type="AlphaFoldDB" id="A0A543KKC0"/>
<comment type="caution">
    <text evidence="1">The sequence shown here is derived from an EMBL/GenBank/DDBJ whole genome shotgun (WGS) entry which is preliminary data.</text>
</comment>
<dbReference type="RefSeq" id="WP_141817270.1">
    <property type="nucleotide sequence ID" value="NZ_BAAAIL010000003.1"/>
</dbReference>
<sequence length="79" mass="8989">MKVRNVQANFQWSGGSSTINWEGDGDNVVYPKVALGKKTKYQINVKCYKKADGRWTPVGFRALQGSFTPKSHKQWITVR</sequence>
<proteinExistence type="predicted"/>
<keyword evidence="2" id="KW-1185">Reference proteome</keyword>
<dbReference type="EMBL" id="VFPU01000001">
    <property type="protein sequence ID" value="TQM95520.1"/>
    <property type="molecule type" value="Genomic_DNA"/>
</dbReference>
<name>A0A543KKC0_9MICO</name>
<accession>A0A543KKC0</accession>
<organism evidence="1 2">
    <name type="scientific">Ornithinimicrobium humiphilum</name>
    <dbReference type="NCBI Taxonomy" id="125288"/>
    <lineage>
        <taxon>Bacteria</taxon>
        <taxon>Bacillati</taxon>
        <taxon>Actinomycetota</taxon>
        <taxon>Actinomycetes</taxon>
        <taxon>Micrococcales</taxon>
        <taxon>Ornithinimicrobiaceae</taxon>
        <taxon>Ornithinimicrobium</taxon>
    </lineage>
</organism>
<evidence type="ECO:0000313" key="2">
    <source>
        <dbReference type="Proteomes" id="UP000315133"/>
    </source>
</evidence>
<reference evidence="1 2" key="1">
    <citation type="submission" date="2019-06" db="EMBL/GenBank/DDBJ databases">
        <title>Sequencing the genomes of 1000 actinobacteria strains.</title>
        <authorList>
            <person name="Klenk H.-P."/>
        </authorList>
    </citation>
    <scope>NUCLEOTIDE SEQUENCE [LARGE SCALE GENOMIC DNA]</scope>
    <source>
        <strain evidence="1 2">DSM 12362</strain>
    </source>
</reference>